<keyword evidence="5" id="KW-1185">Reference proteome</keyword>
<evidence type="ECO:0000256" key="2">
    <source>
        <dbReference type="SAM" id="SignalP"/>
    </source>
</evidence>
<evidence type="ECO:0000259" key="3">
    <source>
        <dbReference type="Pfam" id="PF11938"/>
    </source>
</evidence>
<dbReference type="Pfam" id="PF11938">
    <property type="entry name" value="DUF3456"/>
    <property type="match status" value="1"/>
</dbReference>
<feature type="compositionally biased region" description="Basic residues" evidence="1">
    <location>
        <begin position="270"/>
        <end position="287"/>
    </location>
</feature>
<accession>A0A8J2WUK0</accession>
<name>A0A8J2WUK0_9STRA</name>
<keyword evidence="2" id="KW-0732">Signal</keyword>
<reference evidence="4" key="1">
    <citation type="submission" date="2021-11" db="EMBL/GenBank/DDBJ databases">
        <authorList>
            <consortium name="Genoscope - CEA"/>
            <person name="William W."/>
        </authorList>
    </citation>
    <scope>NUCLEOTIDE SEQUENCE</scope>
</reference>
<feature type="signal peptide" evidence="2">
    <location>
        <begin position="1"/>
        <end position="17"/>
    </location>
</feature>
<dbReference type="AlphaFoldDB" id="A0A8J2WUK0"/>
<feature type="domain" description="DUF3456" evidence="3">
    <location>
        <begin position="89"/>
        <end position="240"/>
    </location>
</feature>
<dbReference type="EMBL" id="CAKKNE010000001">
    <property type="protein sequence ID" value="CAH0366145.1"/>
    <property type="molecule type" value="Genomic_DNA"/>
</dbReference>
<evidence type="ECO:0000313" key="5">
    <source>
        <dbReference type="Proteomes" id="UP000789595"/>
    </source>
</evidence>
<organism evidence="4 5">
    <name type="scientific">Pelagomonas calceolata</name>
    <dbReference type="NCBI Taxonomy" id="35677"/>
    <lineage>
        <taxon>Eukaryota</taxon>
        <taxon>Sar</taxon>
        <taxon>Stramenopiles</taxon>
        <taxon>Ochrophyta</taxon>
        <taxon>Pelagophyceae</taxon>
        <taxon>Pelagomonadales</taxon>
        <taxon>Pelagomonadaceae</taxon>
        <taxon>Pelagomonas</taxon>
    </lineage>
</organism>
<evidence type="ECO:0000256" key="1">
    <source>
        <dbReference type="SAM" id="MobiDB-lite"/>
    </source>
</evidence>
<evidence type="ECO:0000313" key="4">
    <source>
        <dbReference type="EMBL" id="CAH0366145.1"/>
    </source>
</evidence>
<sequence length="287" mass="30992">MPRLALIISVLAAAADAAVYGLEEDLPDAAAAPKDYKLPEKVRHMDGPPPGIDLSSLSVKPNIIKQPAMPKINRNDGLGDDDPLPPLDKCDACFVLWRSMEGVLEAEPKMDKDRTDVLAGGRLDSRGAQTGTKHSYATSEVRAARLVERVCEFVNVFRYNAQGAYWVRDKALVAAFEAGKALPKPRQLGRLPTDELRVSLVNYCSTTVEDHEDEIMALLLAGGLGDAGRAAFCSGTRKDCRGDAVEAAAKRQGIADILAGINDEPPAAPAKKKRRRKKKKKPVAAEL</sequence>
<comment type="caution">
    <text evidence="4">The sequence shown here is derived from an EMBL/GenBank/DDBJ whole genome shotgun (WGS) entry which is preliminary data.</text>
</comment>
<feature type="region of interest" description="Disordered" evidence="1">
    <location>
        <begin position="261"/>
        <end position="287"/>
    </location>
</feature>
<gene>
    <name evidence="4" type="ORF">PECAL_1P26200</name>
</gene>
<dbReference type="InterPro" id="IPR021852">
    <property type="entry name" value="DUF3456"/>
</dbReference>
<dbReference type="Proteomes" id="UP000789595">
    <property type="component" value="Unassembled WGS sequence"/>
</dbReference>
<proteinExistence type="predicted"/>
<feature type="chain" id="PRO_5035172573" description="DUF3456 domain-containing protein" evidence="2">
    <location>
        <begin position="18"/>
        <end position="287"/>
    </location>
</feature>
<protein>
    <recommendedName>
        <fullName evidence="3">DUF3456 domain-containing protein</fullName>
    </recommendedName>
</protein>